<dbReference type="Proteomes" id="UP000287352">
    <property type="component" value="Unassembled WGS sequence"/>
</dbReference>
<evidence type="ECO:0000256" key="2">
    <source>
        <dbReference type="ARBA" id="ARBA00022617"/>
    </source>
</evidence>
<evidence type="ECO:0000313" key="9">
    <source>
        <dbReference type="Proteomes" id="UP000287352"/>
    </source>
</evidence>
<dbReference type="PRINTS" id="PR00359">
    <property type="entry name" value="BP450"/>
</dbReference>
<dbReference type="GO" id="GO:0016705">
    <property type="term" value="F:oxidoreductase activity, acting on paired donors, with incorporation or reduction of molecular oxygen"/>
    <property type="evidence" value="ECO:0007669"/>
    <property type="project" value="InterPro"/>
</dbReference>
<proteinExistence type="inferred from homology"/>
<dbReference type="PROSITE" id="PS00086">
    <property type="entry name" value="CYTOCHROME_P450"/>
    <property type="match status" value="1"/>
</dbReference>
<dbReference type="PANTHER" id="PTHR46696:SF1">
    <property type="entry name" value="CYTOCHROME P450 YJIB-RELATED"/>
    <property type="match status" value="1"/>
</dbReference>
<dbReference type="FunFam" id="1.10.630.10:FF:000018">
    <property type="entry name" value="Cytochrome P450 monooxygenase"/>
    <property type="match status" value="1"/>
</dbReference>
<dbReference type="Gene3D" id="1.10.630.10">
    <property type="entry name" value="Cytochrome P450"/>
    <property type="match status" value="1"/>
</dbReference>
<dbReference type="InterPro" id="IPR017972">
    <property type="entry name" value="Cyt_P450_CS"/>
</dbReference>
<dbReference type="GO" id="GO:0005506">
    <property type="term" value="F:iron ion binding"/>
    <property type="evidence" value="ECO:0007669"/>
    <property type="project" value="InterPro"/>
</dbReference>
<sequence length="423" mass="47082">MAAGTLFQQINDYANRHNPYPLYAQLLKTPIIREPDGSYVISSYRLVTQLLSDPRISSDARIRGPEDKAARAAASSEFPAGFIRTDPPEHDRLRRMVTRQFGPPHTPDLIDSMKQELATIVNKLLDTLQGRTRLDIVDDYAYPFPVTIICKLLGVPQEDEPRFHEWADAIVMGLDPHPQTSADHPVMDAVEARNQLGHYMAKLILEHQQHPGTDMLSKLTTDQGPDGTLPLGDLISTSVLLLIAGHETTVNLQTNGMLTLLRNPSILEQLRNDPDLAIPLVEELLRFEPPVQFNSQRTVAADITIDGVTIPKGSPIYMMLAAADRDPARFPDPDRFWPERPDNQHLGFGSGIHYCFGAPLARLEVQIALNTLAQRLINPRLVEDPPPYRQSAVLRGPRHLLVDIDGIRPAQGQAHSTPLSKKA</sequence>
<reference evidence="9" key="1">
    <citation type="submission" date="2018-12" db="EMBL/GenBank/DDBJ databases">
        <title>Tengunoibacter tsumagoiensis gen. nov., sp. nov., Dictyobacter kobayashii sp. nov., D. alpinus sp. nov., and D. joshuensis sp. nov. and description of Dictyobacteraceae fam. nov. within the order Ktedonobacterales isolated from Tengu-no-mugimeshi.</title>
        <authorList>
            <person name="Wang C.M."/>
            <person name="Zheng Y."/>
            <person name="Sakai Y."/>
            <person name="Toyoda A."/>
            <person name="Minakuchi Y."/>
            <person name="Abe K."/>
            <person name="Yokota A."/>
            <person name="Yabe S."/>
        </authorList>
    </citation>
    <scope>NUCLEOTIDE SEQUENCE [LARGE SCALE GENOMIC DNA]</scope>
    <source>
        <strain evidence="9">Uno3</strain>
    </source>
</reference>
<keyword evidence="2 7" id="KW-0349">Heme</keyword>
<dbReference type="SUPFAM" id="SSF48264">
    <property type="entry name" value="Cytochrome P450"/>
    <property type="match status" value="1"/>
</dbReference>
<keyword evidence="5 7" id="KW-0408">Iron</keyword>
<protein>
    <submittedName>
        <fullName evidence="8">Putative cytochrome P450</fullName>
    </submittedName>
</protein>
<dbReference type="PRINTS" id="PR00385">
    <property type="entry name" value="P450"/>
</dbReference>
<gene>
    <name evidence="8" type="ORF">KTT_58190</name>
</gene>
<dbReference type="EMBL" id="BIFR01000002">
    <property type="protein sequence ID" value="GCE15960.1"/>
    <property type="molecule type" value="Genomic_DNA"/>
</dbReference>
<dbReference type="InterPro" id="IPR002397">
    <property type="entry name" value="Cyt_P450_B"/>
</dbReference>
<evidence type="ECO:0000256" key="3">
    <source>
        <dbReference type="ARBA" id="ARBA00022723"/>
    </source>
</evidence>
<dbReference type="CDD" id="cd20625">
    <property type="entry name" value="CYP164-like"/>
    <property type="match status" value="1"/>
</dbReference>
<dbReference type="GO" id="GO:0004497">
    <property type="term" value="F:monooxygenase activity"/>
    <property type="evidence" value="ECO:0007669"/>
    <property type="project" value="UniProtKB-KW"/>
</dbReference>
<dbReference type="PANTHER" id="PTHR46696">
    <property type="entry name" value="P450, PUTATIVE (EUROFUNG)-RELATED"/>
    <property type="match status" value="1"/>
</dbReference>
<accession>A0A402A9Z1</accession>
<comment type="similarity">
    <text evidence="1 7">Belongs to the cytochrome P450 family.</text>
</comment>
<dbReference type="GO" id="GO:0020037">
    <property type="term" value="F:heme binding"/>
    <property type="evidence" value="ECO:0007669"/>
    <property type="project" value="InterPro"/>
</dbReference>
<evidence type="ECO:0000256" key="1">
    <source>
        <dbReference type="ARBA" id="ARBA00010617"/>
    </source>
</evidence>
<evidence type="ECO:0000256" key="4">
    <source>
        <dbReference type="ARBA" id="ARBA00023002"/>
    </source>
</evidence>
<dbReference type="RefSeq" id="WP_126583644.1">
    <property type="nucleotide sequence ID" value="NZ_BIFR01000002.1"/>
</dbReference>
<dbReference type="InterPro" id="IPR036396">
    <property type="entry name" value="Cyt_P450_sf"/>
</dbReference>
<evidence type="ECO:0000256" key="6">
    <source>
        <dbReference type="ARBA" id="ARBA00023033"/>
    </source>
</evidence>
<keyword evidence="4 7" id="KW-0560">Oxidoreductase</keyword>
<dbReference type="AlphaFoldDB" id="A0A402A9Z1"/>
<dbReference type="OrthoDB" id="142769at2"/>
<comment type="caution">
    <text evidence="8">The sequence shown here is derived from an EMBL/GenBank/DDBJ whole genome shotgun (WGS) entry which is preliminary data.</text>
</comment>
<keyword evidence="3 7" id="KW-0479">Metal-binding</keyword>
<dbReference type="InterPro" id="IPR001128">
    <property type="entry name" value="Cyt_P450"/>
</dbReference>
<keyword evidence="6 7" id="KW-0503">Monooxygenase</keyword>
<keyword evidence="9" id="KW-1185">Reference proteome</keyword>
<dbReference type="Pfam" id="PF00067">
    <property type="entry name" value="p450"/>
    <property type="match status" value="1"/>
</dbReference>
<organism evidence="8 9">
    <name type="scientific">Tengunoibacter tsumagoiensis</name>
    <dbReference type="NCBI Taxonomy" id="2014871"/>
    <lineage>
        <taxon>Bacteria</taxon>
        <taxon>Bacillati</taxon>
        <taxon>Chloroflexota</taxon>
        <taxon>Ktedonobacteria</taxon>
        <taxon>Ktedonobacterales</taxon>
        <taxon>Dictyobacteraceae</taxon>
        <taxon>Tengunoibacter</taxon>
    </lineage>
</organism>
<evidence type="ECO:0000256" key="7">
    <source>
        <dbReference type="RuleBase" id="RU000461"/>
    </source>
</evidence>
<name>A0A402A9Z1_9CHLR</name>
<evidence type="ECO:0000256" key="5">
    <source>
        <dbReference type="ARBA" id="ARBA00023004"/>
    </source>
</evidence>
<evidence type="ECO:0000313" key="8">
    <source>
        <dbReference type="EMBL" id="GCE15960.1"/>
    </source>
</evidence>